<keyword evidence="2" id="KW-1185">Reference proteome</keyword>
<dbReference type="RefSeq" id="WP_184129490.1">
    <property type="nucleotide sequence ID" value="NZ_JACHKT010000002.1"/>
</dbReference>
<organism evidence="1 2">
    <name type="scientific">Arcicella rosea</name>
    <dbReference type="NCBI Taxonomy" id="502909"/>
    <lineage>
        <taxon>Bacteria</taxon>
        <taxon>Pseudomonadati</taxon>
        <taxon>Bacteroidota</taxon>
        <taxon>Cytophagia</taxon>
        <taxon>Cytophagales</taxon>
        <taxon>Flectobacillaceae</taxon>
        <taxon>Arcicella</taxon>
    </lineage>
</organism>
<evidence type="ECO:0000313" key="2">
    <source>
        <dbReference type="Proteomes" id="UP000524404"/>
    </source>
</evidence>
<name>A0A841EK33_9BACT</name>
<evidence type="ECO:0000313" key="1">
    <source>
        <dbReference type="EMBL" id="MBB6001769.1"/>
    </source>
</evidence>
<proteinExistence type="predicted"/>
<gene>
    <name evidence="1" type="ORF">HNP25_000409</name>
</gene>
<accession>A0A841EK33</accession>
<dbReference type="Proteomes" id="UP000524404">
    <property type="component" value="Unassembled WGS sequence"/>
</dbReference>
<reference evidence="1 2" key="1">
    <citation type="submission" date="2020-08" db="EMBL/GenBank/DDBJ databases">
        <title>Functional genomics of gut bacteria from endangered species of beetles.</title>
        <authorList>
            <person name="Carlos-Shanley C."/>
        </authorList>
    </citation>
    <scope>NUCLEOTIDE SEQUENCE [LARGE SCALE GENOMIC DNA]</scope>
    <source>
        <strain evidence="1 2">S00070</strain>
    </source>
</reference>
<protein>
    <submittedName>
        <fullName evidence="1">Uncharacterized protein</fullName>
    </submittedName>
</protein>
<comment type="caution">
    <text evidence="1">The sequence shown here is derived from an EMBL/GenBank/DDBJ whole genome shotgun (WGS) entry which is preliminary data.</text>
</comment>
<dbReference type="EMBL" id="JACHKT010000002">
    <property type="protein sequence ID" value="MBB6001769.1"/>
    <property type="molecule type" value="Genomic_DNA"/>
</dbReference>
<sequence>MKVKIVNASTLEVKIVFFNLGKEYIYENLKIKEINQLKKIEGSKERNFGILYSFYYK</sequence>
<dbReference type="AlphaFoldDB" id="A0A841EK33"/>